<name>A0ACC0LKT3_RHOML</name>
<sequence>MFLDSEREDRSWGFHGASRSIIHQSCSAVKVVLRGQGFGSVVEREEFPEDFDKYLRTELNWSRLEDAVDETHIAGWVFSCRGDDRPPHAPQLWNSWCLFAQAGLVSLVIPADLKLRAHRSPLVDPAVAGVVSMASSSFRELEAPLDVFTRSGRRQDNDEVVSGGWRLSGSRLQIG</sequence>
<dbReference type="EMBL" id="CM046399">
    <property type="protein sequence ID" value="KAI8529398.1"/>
    <property type="molecule type" value="Genomic_DNA"/>
</dbReference>
<evidence type="ECO:0000313" key="2">
    <source>
        <dbReference type="Proteomes" id="UP001062846"/>
    </source>
</evidence>
<proteinExistence type="predicted"/>
<keyword evidence="2" id="KW-1185">Reference proteome</keyword>
<comment type="caution">
    <text evidence="1">The sequence shown here is derived from an EMBL/GenBank/DDBJ whole genome shotgun (WGS) entry which is preliminary data.</text>
</comment>
<gene>
    <name evidence="1" type="ORF">RHMOL_Rhmol12G0222200</name>
</gene>
<accession>A0ACC0LKT3</accession>
<protein>
    <submittedName>
        <fullName evidence="1">Uncharacterized protein</fullName>
    </submittedName>
</protein>
<evidence type="ECO:0000313" key="1">
    <source>
        <dbReference type="EMBL" id="KAI8529398.1"/>
    </source>
</evidence>
<dbReference type="Proteomes" id="UP001062846">
    <property type="component" value="Chromosome 12"/>
</dbReference>
<organism evidence="1 2">
    <name type="scientific">Rhododendron molle</name>
    <name type="common">Chinese azalea</name>
    <name type="synonym">Azalea mollis</name>
    <dbReference type="NCBI Taxonomy" id="49168"/>
    <lineage>
        <taxon>Eukaryota</taxon>
        <taxon>Viridiplantae</taxon>
        <taxon>Streptophyta</taxon>
        <taxon>Embryophyta</taxon>
        <taxon>Tracheophyta</taxon>
        <taxon>Spermatophyta</taxon>
        <taxon>Magnoliopsida</taxon>
        <taxon>eudicotyledons</taxon>
        <taxon>Gunneridae</taxon>
        <taxon>Pentapetalae</taxon>
        <taxon>asterids</taxon>
        <taxon>Ericales</taxon>
        <taxon>Ericaceae</taxon>
        <taxon>Ericoideae</taxon>
        <taxon>Rhodoreae</taxon>
        <taxon>Rhododendron</taxon>
    </lineage>
</organism>
<reference evidence="1" key="1">
    <citation type="submission" date="2022-02" db="EMBL/GenBank/DDBJ databases">
        <title>Plant Genome Project.</title>
        <authorList>
            <person name="Zhang R.-G."/>
        </authorList>
    </citation>
    <scope>NUCLEOTIDE SEQUENCE</scope>
    <source>
        <strain evidence="1">AT1</strain>
    </source>
</reference>